<dbReference type="AlphaFoldDB" id="A0A7X0LLY4"/>
<protein>
    <submittedName>
        <fullName evidence="1">Uncharacterized protein</fullName>
    </submittedName>
</protein>
<sequence length="415" mass="46983">MQNLAAMQVLVWSDRHPLELRLLAMGRLIVEEETVFWWSANRWWPRVDDPEMAAAIGKRVVEHGRVDVIPGLLNRWSLTPPSDAEQERMEFRVFEQLMAPETVRQSLWRCVADQAHETKGSAEVARSAWVVLCRLDDESTRRAVLAQRSGTSALWTDLNAAAVLLDQLPETHEGLRWLAALRQQERYWQQLEERKDSLIEEAAAGWQIRHLGILANASEELLATDQDELQGELAREWSQVIRVPREQPVGEEVAIELGDQRTWSWPDLALVWNVMRAMDEPSVVRAWFDQADADLLDTGSEFGGVLTWKPDGSFVAVGFTPEQREGDRKFFSSPALIEAMYTGLAHYHFHAQEHHNAEYAGPGRGDLAFTANLETHTLTLTFINRDQINVDLAFPDGRVLDLGLVTRPRGGAAGQ</sequence>
<comment type="caution">
    <text evidence="1">The sequence shown here is derived from an EMBL/GenBank/DDBJ whole genome shotgun (WGS) entry which is preliminary data.</text>
</comment>
<keyword evidence="2" id="KW-1185">Reference proteome</keyword>
<gene>
    <name evidence="1" type="ORF">HNQ40_002907</name>
</gene>
<reference evidence="1 2" key="1">
    <citation type="submission" date="2020-08" db="EMBL/GenBank/DDBJ databases">
        <title>Genomic Encyclopedia of Type Strains, Phase IV (KMG-IV): sequencing the most valuable type-strain genomes for metagenomic binning, comparative biology and taxonomic classification.</title>
        <authorList>
            <person name="Goeker M."/>
        </authorList>
    </citation>
    <scope>NUCLEOTIDE SEQUENCE [LARGE SCALE GENOMIC DNA]</scope>
    <source>
        <strain evidence="1 2">DSM 103725</strain>
    </source>
</reference>
<proteinExistence type="predicted"/>
<dbReference type="EMBL" id="JACHGY010000001">
    <property type="protein sequence ID" value="MBB6431101.1"/>
    <property type="molecule type" value="Genomic_DNA"/>
</dbReference>
<dbReference type="Proteomes" id="UP000541810">
    <property type="component" value="Unassembled WGS sequence"/>
</dbReference>
<evidence type="ECO:0000313" key="2">
    <source>
        <dbReference type="Proteomes" id="UP000541810"/>
    </source>
</evidence>
<accession>A0A7X0LLY4</accession>
<evidence type="ECO:0000313" key="1">
    <source>
        <dbReference type="EMBL" id="MBB6431101.1"/>
    </source>
</evidence>
<name>A0A7X0LLY4_9BACT</name>
<dbReference type="RefSeq" id="WP_184678596.1">
    <property type="nucleotide sequence ID" value="NZ_JACHGY010000001.1"/>
</dbReference>
<organism evidence="1 2">
    <name type="scientific">Algisphaera agarilytica</name>
    <dbReference type="NCBI Taxonomy" id="1385975"/>
    <lineage>
        <taxon>Bacteria</taxon>
        <taxon>Pseudomonadati</taxon>
        <taxon>Planctomycetota</taxon>
        <taxon>Phycisphaerae</taxon>
        <taxon>Phycisphaerales</taxon>
        <taxon>Phycisphaeraceae</taxon>
        <taxon>Algisphaera</taxon>
    </lineage>
</organism>